<reference evidence="4" key="3">
    <citation type="journal article" date="2018" name="Mol. Plant Microbe Interact.">
        <title>Genome sequence resources for the wheat stripe rust pathogen (Puccinia striiformis f. sp. tritici) and the barley stripe rust pathogen (Puccinia striiformis f. sp. hordei).</title>
        <authorList>
            <person name="Xia C."/>
            <person name="Wang M."/>
            <person name="Yin C."/>
            <person name="Cornejo O.E."/>
            <person name="Hulbert S.H."/>
            <person name="Chen X."/>
        </authorList>
    </citation>
    <scope>NUCLEOTIDE SEQUENCE [LARGE SCALE GENOMIC DNA]</scope>
    <source>
        <strain evidence="4">93TX-2</strain>
    </source>
</reference>
<accession>A0A2S4WLB1</accession>
<organism evidence="3 4">
    <name type="scientific">Puccinia striiformis</name>
    <dbReference type="NCBI Taxonomy" id="27350"/>
    <lineage>
        <taxon>Eukaryota</taxon>
        <taxon>Fungi</taxon>
        <taxon>Dikarya</taxon>
        <taxon>Basidiomycota</taxon>
        <taxon>Pucciniomycotina</taxon>
        <taxon>Pucciniomycetes</taxon>
        <taxon>Pucciniales</taxon>
        <taxon>Pucciniaceae</taxon>
        <taxon>Puccinia</taxon>
    </lineage>
</organism>
<sequence length="518" mass="56611">NSFEAQTPSTDAPSPSVQSEISVENSSTPIVLDPEVEGLFDEANSLLGTVTLAALELPADVPALPDKGKGRVPNSPKLEESQQKAKTPSVSPPKAVPTLIPTQPSPQRQKRSAPASEIKVVIPMSTPMTTTAPRKVLAPKPKAAPAAMTHQVPVKVPNYPLIPGMTTVPFESVTSMDMDIDPMEAQDPTAEGDPSMDIVPTNLNSFEDQLVRVYRRQYRMYQTAKDIGHLADMKKTLTECQRSYRDVSKRLTWQFALSVNEGWNPFKEAKHLKALQTNAARANPVASSSRLPPSSNGCSNKGDKTATTLQLGKIPKADISVMSASINELQRSSERIIVSKDEEQDKYESLTSDIDSTHQLLQNVAVAVNDVSSSLANFQSESSATARESLVHSQNVQTQVSNLSESFHNDLNQLQNRLDSIHRELRSTYNSSNVTLAHHTTPSPHTSTTPNLAVPSSTYENSRLDNKPFVRKCHKCDSPDHLANVCTKPRKAINAIEQGTSTVQTRKNPTEEDEEDLP</sequence>
<reference evidence="4" key="2">
    <citation type="journal article" date="2018" name="BMC Genomics">
        <title>Genomic insights into host adaptation between the wheat stripe rust pathogen (Puccinia striiformis f. sp. tritici) and the barley stripe rust pathogen (Puccinia striiformis f. sp. hordei).</title>
        <authorList>
            <person name="Xia C."/>
            <person name="Wang M."/>
            <person name="Yin C."/>
            <person name="Cornejo O.E."/>
            <person name="Hulbert S.H."/>
            <person name="Chen X."/>
        </authorList>
    </citation>
    <scope>NUCLEOTIDE SEQUENCE [LARGE SCALE GENOMIC DNA]</scope>
    <source>
        <strain evidence="4">93TX-2</strain>
    </source>
</reference>
<feature type="non-terminal residue" evidence="3">
    <location>
        <position position="518"/>
    </location>
</feature>
<feature type="region of interest" description="Disordered" evidence="2">
    <location>
        <begin position="1"/>
        <end position="29"/>
    </location>
</feature>
<dbReference type="Proteomes" id="UP000238274">
    <property type="component" value="Unassembled WGS sequence"/>
</dbReference>
<dbReference type="AlphaFoldDB" id="A0A2S4WLB1"/>
<feature type="region of interest" description="Disordered" evidence="2">
    <location>
        <begin position="59"/>
        <end position="117"/>
    </location>
</feature>
<feature type="coiled-coil region" evidence="1">
    <location>
        <begin position="404"/>
        <end position="431"/>
    </location>
</feature>
<dbReference type="VEuPathDB" id="FungiDB:PSTT_16340"/>
<dbReference type="VEuPathDB" id="FungiDB:PSHT_01019"/>
<feature type="region of interest" description="Disordered" evidence="2">
    <location>
        <begin position="491"/>
        <end position="518"/>
    </location>
</feature>
<feature type="region of interest" description="Disordered" evidence="2">
    <location>
        <begin position="434"/>
        <end position="460"/>
    </location>
</feature>
<evidence type="ECO:0000256" key="2">
    <source>
        <dbReference type="SAM" id="MobiDB-lite"/>
    </source>
</evidence>
<comment type="caution">
    <text evidence="3">The sequence shown here is derived from an EMBL/GenBank/DDBJ whole genome shotgun (WGS) entry which is preliminary data.</text>
</comment>
<evidence type="ECO:0000313" key="3">
    <source>
        <dbReference type="EMBL" id="POW22580.1"/>
    </source>
</evidence>
<protein>
    <submittedName>
        <fullName evidence="3">Uncharacterized protein</fullName>
    </submittedName>
</protein>
<evidence type="ECO:0000313" key="4">
    <source>
        <dbReference type="Proteomes" id="UP000238274"/>
    </source>
</evidence>
<name>A0A2S4WLB1_9BASI</name>
<gene>
    <name evidence="3" type="ORF">PSHT_01019</name>
</gene>
<dbReference type="VEuPathDB" id="FungiDB:PSTT_03991"/>
<keyword evidence="1" id="KW-0175">Coiled coil</keyword>
<dbReference type="OrthoDB" id="2503349at2759"/>
<keyword evidence="4" id="KW-1185">Reference proteome</keyword>
<dbReference type="Gene3D" id="1.20.58.70">
    <property type="match status" value="1"/>
</dbReference>
<feature type="compositionally biased region" description="Polar residues" evidence="2">
    <location>
        <begin position="497"/>
        <end position="507"/>
    </location>
</feature>
<feature type="non-terminal residue" evidence="3">
    <location>
        <position position="1"/>
    </location>
</feature>
<dbReference type="EMBL" id="PKSM01000008">
    <property type="protein sequence ID" value="POW22580.1"/>
    <property type="molecule type" value="Genomic_DNA"/>
</dbReference>
<feature type="compositionally biased region" description="Low complexity" evidence="2">
    <location>
        <begin position="438"/>
        <end position="450"/>
    </location>
</feature>
<evidence type="ECO:0000256" key="1">
    <source>
        <dbReference type="SAM" id="Coils"/>
    </source>
</evidence>
<proteinExistence type="predicted"/>
<reference evidence="3 4" key="1">
    <citation type="submission" date="2017-12" db="EMBL/GenBank/DDBJ databases">
        <title>Gene loss provides genomic basis for host adaptation in cereal stripe rust fungi.</title>
        <authorList>
            <person name="Xia C."/>
        </authorList>
    </citation>
    <scope>NUCLEOTIDE SEQUENCE [LARGE SCALE GENOMIC DNA]</scope>
    <source>
        <strain evidence="3 4">93TX-2</strain>
    </source>
</reference>
<feature type="region of interest" description="Disordered" evidence="2">
    <location>
        <begin position="283"/>
        <end position="305"/>
    </location>
</feature>